<gene>
    <name evidence="2" type="ORF">CH063_10838</name>
</gene>
<name>H1VJ01_COLHI</name>
<protein>
    <submittedName>
        <fullName evidence="2">Uncharacterized protein</fullName>
    </submittedName>
</protein>
<feature type="region of interest" description="Disordered" evidence="1">
    <location>
        <begin position="1"/>
        <end position="26"/>
    </location>
</feature>
<evidence type="ECO:0000256" key="1">
    <source>
        <dbReference type="SAM" id="MobiDB-lite"/>
    </source>
</evidence>
<dbReference type="STRING" id="759273.H1VJ01"/>
<dbReference type="Proteomes" id="UP000007174">
    <property type="component" value="Unassembled WGS sequence"/>
</dbReference>
<dbReference type="HOGENOM" id="CLU_2468955_0_0_1"/>
<accession>H1VJ01</accession>
<feature type="compositionally biased region" description="Basic and acidic residues" evidence="1">
    <location>
        <begin position="1"/>
        <end position="10"/>
    </location>
</feature>
<evidence type="ECO:0000313" key="3">
    <source>
        <dbReference type="Proteomes" id="UP000007174"/>
    </source>
</evidence>
<dbReference type="AlphaFoldDB" id="H1VJ01"/>
<dbReference type="eggNOG" id="KOG2007">
    <property type="taxonomic scope" value="Eukaryota"/>
</dbReference>
<proteinExistence type="predicted"/>
<dbReference type="EMBL" id="CACQ02003932">
    <property type="protein sequence ID" value="CCF40204.1"/>
    <property type="molecule type" value="Genomic_DNA"/>
</dbReference>
<sequence>MFKGDDKYGEWDGEGLPTKLKDGSDVPKSQLKKLQKQWQSQKKAHEEYLVKFGDWTLAKPGGTRDGARSRHGQGRRSSVLGIYARHLC</sequence>
<reference evidence="3" key="1">
    <citation type="journal article" date="2012" name="Nat. Genet.">
        <title>Lifestyle transitions in plant pathogenic Colletotrichum fungi deciphered by genome and transcriptome analyses.</title>
        <authorList>
            <person name="O'Connell R.J."/>
            <person name="Thon M.R."/>
            <person name="Hacquard S."/>
            <person name="Amyotte S.G."/>
            <person name="Kleemann J."/>
            <person name="Torres M.F."/>
            <person name="Damm U."/>
            <person name="Buiate E.A."/>
            <person name="Epstein L."/>
            <person name="Alkan N."/>
            <person name="Altmueller J."/>
            <person name="Alvarado-Balderrama L."/>
            <person name="Bauser C.A."/>
            <person name="Becker C."/>
            <person name="Birren B.W."/>
            <person name="Chen Z."/>
            <person name="Choi J."/>
            <person name="Crouch J.A."/>
            <person name="Duvick J.P."/>
            <person name="Farman M.A."/>
            <person name="Gan P."/>
            <person name="Heiman D."/>
            <person name="Henrissat B."/>
            <person name="Howard R.J."/>
            <person name="Kabbage M."/>
            <person name="Koch C."/>
            <person name="Kracher B."/>
            <person name="Kubo Y."/>
            <person name="Law A.D."/>
            <person name="Lebrun M.-H."/>
            <person name="Lee Y.-H."/>
            <person name="Miyara I."/>
            <person name="Moore N."/>
            <person name="Neumann U."/>
            <person name="Nordstroem K."/>
            <person name="Panaccione D.G."/>
            <person name="Panstruga R."/>
            <person name="Place M."/>
            <person name="Proctor R.H."/>
            <person name="Prusky D."/>
            <person name="Rech G."/>
            <person name="Reinhardt R."/>
            <person name="Rollins J.A."/>
            <person name="Rounsley S."/>
            <person name="Schardl C.L."/>
            <person name="Schwartz D.C."/>
            <person name="Shenoy N."/>
            <person name="Shirasu K."/>
            <person name="Sikhakolli U.R."/>
            <person name="Stueber K."/>
            <person name="Sukno S.A."/>
            <person name="Sweigard J.A."/>
            <person name="Takano Y."/>
            <person name="Takahara H."/>
            <person name="Trail F."/>
            <person name="van der Does H.C."/>
            <person name="Voll L.M."/>
            <person name="Will I."/>
            <person name="Young S."/>
            <person name="Zeng Q."/>
            <person name="Zhang J."/>
            <person name="Zhou S."/>
            <person name="Dickman M.B."/>
            <person name="Schulze-Lefert P."/>
            <person name="Ver Loren van Themaat E."/>
            <person name="Ma L.-J."/>
            <person name="Vaillancourt L.J."/>
        </authorList>
    </citation>
    <scope>NUCLEOTIDE SEQUENCE [LARGE SCALE GENOMIC DNA]</scope>
    <source>
        <strain evidence="3">IMI 349063</strain>
    </source>
</reference>
<organism evidence="2 3">
    <name type="scientific">Colletotrichum higginsianum (strain IMI 349063)</name>
    <name type="common">Crucifer anthracnose fungus</name>
    <dbReference type="NCBI Taxonomy" id="759273"/>
    <lineage>
        <taxon>Eukaryota</taxon>
        <taxon>Fungi</taxon>
        <taxon>Dikarya</taxon>
        <taxon>Ascomycota</taxon>
        <taxon>Pezizomycotina</taxon>
        <taxon>Sordariomycetes</taxon>
        <taxon>Hypocreomycetidae</taxon>
        <taxon>Glomerellales</taxon>
        <taxon>Glomerellaceae</taxon>
        <taxon>Colletotrichum</taxon>
        <taxon>Colletotrichum destructivum species complex</taxon>
    </lineage>
</organism>
<evidence type="ECO:0000313" key="2">
    <source>
        <dbReference type="EMBL" id="CCF40204.1"/>
    </source>
</evidence>